<dbReference type="AlphaFoldDB" id="A0A7X4K5S1"/>
<accession>A0A7X4K5S1</accession>
<organism evidence="1 2">
    <name type="scientific">Novosphingobium silvae</name>
    <dbReference type="NCBI Taxonomy" id="2692619"/>
    <lineage>
        <taxon>Bacteria</taxon>
        <taxon>Pseudomonadati</taxon>
        <taxon>Pseudomonadota</taxon>
        <taxon>Alphaproteobacteria</taxon>
        <taxon>Sphingomonadales</taxon>
        <taxon>Sphingomonadaceae</taxon>
        <taxon>Novosphingobium</taxon>
    </lineage>
</organism>
<protein>
    <recommendedName>
        <fullName evidence="3">CI repressor</fullName>
    </recommendedName>
</protein>
<dbReference type="RefSeq" id="WP_160984143.1">
    <property type="nucleotide sequence ID" value="NZ_WVTD01000001.1"/>
</dbReference>
<dbReference type="NCBIfam" id="NF046037">
    <property type="entry name" value="carphisopro"/>
    <property type="match status" value="1"/>
</dbReference>
<name>A0A7X4K5S1_9SPHN</name>
<keyword evidence="2" id="KW-1185">Reference proteome</keyword>
<gene>
    <name evidence="1" type="ORF">GR702_01325</name>
</gene>
<dbReference type="EMBL" id="WVTD01000001">
    <property type="protein sequence ID" value="MYL96415.1"/>
    <property type="molecule type" value="Genomic_DNA"/>
</dbReference>
<comment type="caution">
    <text evidence="1">The sequence shown here is derived from an EMBL/GenBank/DDBJ whole genome shotgun (WGS) entry which is preliminary data.</text>
</comment>
<evidence type="ECO:0000313" key="2">
    <source>
        <dbReference type="Proteomes" id="UP000465810"/>
    </source>
</evidence>
<evidence type="ECO:0008006" key="3">
    <source>
        <dbReference type="Google" id="ProtNLM"/>
    </source>
</evidence>
<sequence>MEPQISIFTLFDGIRPMARELSESPSTVAGWKRNDRIPAEKQPHVLAVGLALGLPVTAELVIFPSGDVPEAVARAAHQDRPCTPAEASPDAAPVFHGVDRAGGTRYGKHRAALHTCDRTVQA</sequence>
<evidence type="ECO:0000313" key="1">
    <source>
        <dbReference type="EMBL" id="MYL96415.1"/>
    </source>
</evidence>
<dbReference type="InterPro" id="IPR059216">
    <property type="entry name" value="LeuA_carph_isopro_dom"/>
</dbReference>
<proteinExistence type="predicted"/>
<reference evidence="1 2" key="1">
    <citation type="submission" date="2019-12" db="EMBL/GenBank/DDBJ databases">
        <authorList>
            <person name="Feng G."/>
            <person name="Zhu H."/>
        </authorList>
    </citation>
    <scope>NUCLEOTIDE SEQUENCE [LARGE SCALE GENOMIC DNA]</scope>
    <source>
        <strain evidence="1 2">FGD1</strain>
    </source>
</reference>
<dbReference type="Proteomes" id="UP000465810">
    <property type="component" value="Unassembled WGS sequence"/>
</dbReference>